<proteinExistence type="predicted"/>
<comment type="caution">
    <text evidence="1">The sequence shown here is derived from an EMBL/GenBank/DDBJ whole genome shotgun (WGS) entry which is preliminary data.</text>
</comment>
<keyword evidence="2" id="KW-1185">Reference proteome</keyword>
<evidence type="ECO:0000313" key="2">
    <source>
        <dbReference type="Proteomes" id="UP001165960"/>
    </source>
</evidence>
<organism evidence="1 2">
    <name type="scientific">Entomophthora muscae</name>
    <dbReference type="NCBI Taxonomy" id="34485"/>
    <lineage>
        <taxon>Eukaryota</taxon>
        <taxon>Fungi</taxon>
        <taxon>Fungi incertae sedis</taxon>
        <taxon>Zoopagomycota</taxon>
        <taxon>Entomophthoromycotina</taxon>
        <taxon>Entomophthoromycetes</taxon>
        <taxon>Entomophthorales</taxon>
        <taxon>Entomophthoraceae</taxon>
        <taxon>Entomophthora</taxon>
    </lineage>
</organism>
<reference evidence="1" key="1">
    <citation type="submission" date="2022-04" db="EMBL/GenBank/DDBJ databases">
        <title>Genome of the entomopathogenic fungus Entomophthora muscae.</title>
        <authorList>
            <person name="Elya C."/>
            <person name="Lovett B.R."/>
            <person name="Lee E."/>
            <person name="Macias A.M."/>
            <person name="Hajek A.E."/>
            <person name="De Bivort B.L."/>
            <person name="Kasson M.T."/>
            <person name="De Fine Licht H.H."/>
            <person name="Stajich J.E."/>
        </authorList>
    </citation>
    <scope>NUCLEOTIDE SEQUENCE</scope>
    <source>
        <strain evidence="1">Berkeley</strain>
    </source>
</reference>
<evidence type="ECO:0000313" key="1">
    <source>
        <dbReference type="EMBL" id="KAJ9082310.1"/>
    </source>
</evidence>
<sequence length="114" mass="13866">MLKNLFQKKFRKYNFRIIFFEKILSKSFPVFGRKRSHPSEVRRSPNRELTFAADSIVKREYLVWFWNRRLSKLLAGNDIEERLVLGYSRLAEHRSLRLVVHTYQVLWKPHKNTS</sequence>
<accession>A0ACC2U646</accession>
<protein>
    <submittedName>
        <fullName evidence="1">Uncharacterized protein</fullName>
    </submittedName>
</protein>
<dbReference type="Proteomes" id="UP001165960">
    <property type="component" value="Unassembled WGS sequence"/>
</dbReference>
<gene>
    <name evidence="1" type="ORF">DSO57_1005760</name>
</gene>
<dbReference type="EMBL" id="QTSX02001436">
    <property type="protein sequence ID" value="KAJ9082310.1"/>
    <property type="molecule type" value="Genomic_DNA"/>
</dbReference>
<name>A0ACC2U646_9FUNG</name>